<keyword evidence="1" id="KW-1133">Transmembrane helix</keyword>
<comment type="caution">
    <text evidence="2">The sequence shown here is derived from an EMBL/GenBank/DDBJ whole genome shotgun (WGS) entry which is preliminary data.</text>
</comment>
<dbReference type="AlphaFoldDB" id="A0ABD2WTJ0"/>
<evidence type="ECO:0000313" key="3">
    <source>
        <dbReference type="Proteomes" id="UP001627154"/>
    </source>
</evidence>
<evidence type="ECO:0000313" key="2">
    <source>
        <dbReference type="EMBL" id="KAL3396235.1"/>
    </source>
</evidence>
<evidence type="ECO:0008006" key="4">
    <source>
        <dbReference type="Google" id="ProtNLM"/>
    </source>
</evidence>
<reference evidence="2 3" key="1">
    <citation type="journal article" date="2024" name="bioRxiv">
        <title>A reference genome for Trichogramma kaykai: A tiny desert-dwelling parasitoid wasp with competing sex-ratio distorters.</title>
        <authorList>
            <person name="Culotta J."/>
            <person name="Lindsey A.R."/>
        </authorList>
    </citation>
    <scope>NUCLEOTIDE SEQUENCE [LARGE SCALE GENOMIC DNA]</scope>
    <source>
        <strain evidence="2 3">KSX58</strain>
    </source>
</reference>
<protein>
    <recommendedName>
        <fullName evidence="4">DDE-1 domain-containing protein</fullName>
    </recommendedName>
</protein>
<keyword evidence="3" id="KW-1185">Reference proteome</keyword>
<accession>A0ABD2WTJ0</accession>
<organism evidence="2 3">
    <name type="scientific">Trichogramma kaykai</name>
    <dbReference type="NCBI Taxonomy" id="54128"/>
    <lineage>
        <taxon>Eukaryota</taxon>
        <taxon>Metazoa</taxon>
        <taxon>Ecdysozoa</taxon>
        <taxon>Arthropoda</taxon>
        <taxon>Hexapoda</taxon>
        <taxon>Insecta</taxon>
        <taxon>Pterygota</taxon>
        <taxon>Neoptera</taxon>
        <taxon>Endopterygota</taxon>
        <taxon>Hymenoptera</taxon>
        <taxon>Apocrita</taxon>
        <taxon>Proctotrupomorpha</taxon>
        <taxon>Chalcidoidea</taxon>
        <taxon>Trichogrammatidae</taxon>
        <taxon>Trichogramma</taxon>
    </lineage>
</organism>
<keyword evidence="1" id="KW-0472">Membrane</keyword>
<dbReference type="EMBL" id="JBJJXI010000073">
    <property type="protein sequence ID" value="KAL3396235.1"/>
    <property type="molecule type" value="Genomic_DNA"/>
</dbReference>
<feature type="transmembrane region" description="Helical" evidence="1">
    <location>
        <begin position="122"/>
        <end position="140"/>
    </location>
</feature>
<name>A0ABD2WTJ0_9HYME</name>
<keyword evidence="1" id="KW-0812">Transmembrane</keyword>
<gene>
    <name evidence="2" type="ORF">TKK_009825</name>
</gene>
<dbReference type="Proteomes" id="UP001627154">
    <property type="component" value="Unassembled WGS sequence"/>
</dbReference>
<sequence>MLSLPREQIWNCDEAGFPLNPVSTKVVGRKGAKNIYQVVNKNEKENVSVLIMVNAAGQVGPLFVLFKGINMPNQAAANAPKDFMFGVAEEGMMDSCPFYILQIVLTLGWWKMDTKSPSYSTSINMVLIYLYHLVNIVLLIK</sequence>
<evidence type="ECO:0000256" key="1">
    <source>
        <dbReference type="SAM" id="Phobius"/>
    </source>
</evidence>
<proteinExistence type="predicted"/>